<dbReference type="AlphaFoldDB" id="A0A069DMJ8"/>
<dbReference type="SMART" id="SM00173">
    <property type="entry name" value="RAS"/>
    <property type="match status" value="1"/>
</dbReference>
<dbReference type="GO" id="GO:0005525">
    <property type="term" value="F:GTP binding"/>
    <property type="evidence" value="ECO:0007669"/>
    <property type="project" value="UniProtKB-KW"/>
</dbReference>
<dbReference type="NCBIfam" id="TIGR00231">
    <property type="entry name" value="small_GTP"/>
    <property type="match status" value="1"/>
</dbReference>
<organism evidence="8">
    <name type="scientific">Clytia hemisphaerica</name>
    <dbReference type="NCBI Taxonomy" id="252671"/>
    <lineage>
        <taxon>Eukaryota</taxon>
        <taxon>Metazoa</taxon>
        <taxon>Cnidaria</taxon>
        <taxon>Hydrozoa</taxon>
        <taxon>Hydroidolina</taxon>
        <taxon>Leptothecata</taxon>
        <taxon>Obeliida</taxon>
        <taxon>Clytiidae</taxon>
        <taxon>Clytia</taxon>
    </lineage>
</organism>
<evidence type="ECO:0000256" key="6">
    <source>
        <dbReference type="SAM" id="Coils"/>
    </source>
</evidence>
<dbReference type="PROSITE" id="PS51421">
    <property type="entry name" value="RAS"/>
    <property type="match status" value="1"/>
</dbReference>
<dbReference type="SMART" id="SM00174">
    <property type="entry name" value="RHO"/>
    <property type="match status" value="1"/>
</dbReference>
<feature type="region of interest" description="Disordered" evidence="7">
    <location>
        <begin position="889"/>
        <end position="923"/>
    </location>
</feature>
<keyword evidence="4 6" id="KW-0175">Coiled coil</keyword>
<protein>
    <submittedName>
        <fullName evidence="8">Rho GTPase subfamily member</fullName>
    </submittedName>
</protein>
<dbReference type="GO" id="GO:0003924">
    <property type="term" value="F:GTPase activity"/>
    <property type="evidence" value="ECO:0007669"/>
    <property type="project" value="InterPro"/>
</dbReference>
<evidence type="ECO:0000256" key="2">
    <source>
        <dbReference type="ARBA" id="ARBA00022490"/>
    </source>
</evidence>
<dbReference type="CDD" id="cd00154">
    <property type="entry name" value="Rab"/>
    <property type="match status" value="1"/>
</dbReference>
<dbReference type="EMBL" id="GBGP01000174">
    <property type="protein sequence ID" value="JAC85015.1"/>
    <property type="molecule type" value="mRNA"/>
</dbReference>
<dbReference type="InterPro" id="IPR001806">
    <property type="entry name" value="Small_GTPase"/>
</dbReference>
<reference evidence="8" key="1">
    <citation type="journal article" date="2014" name="PLoS Genet.">
        <title>Differential Responses to Wnt and PCP Disruption Predict Expression and Developmental Function of Conserved and Novel Genes in a Cnidarian.</title>
        <authorList>
            <person name="Lapebie P."/>
            <person name="Ruggiero A."/>
            <person name="Barreau C."/>
            <person name="Chevalier S."/>
            <person name="Chang P."/>
            <person name="Dru P."/>
            <person name="Houliston E."/>
            <person name="Momose T."/>
        </authorList>
    </citation>
    <scope>NUCLEOTIDE SEQUENCE</scope>
</reference>
<evidence type="ECO:0000256" key="3">
    <source>
        <dbReference type="ARBA" id="ARBA00022741"/>
    </source>
</evidence>
<dbReference type="SMART" id="SM00176">
    <property type="entry name" value="RAN"/>
    <property type="match status" value="1"/>
</dbReference>
<keyword evidence="3" id="KW-0547">Nucleotide-binding</keyword>
<name>A0A069DMJ8_9CNID</name>
<dbReference type="PROSITE" id="PS51419">
    <property type="entry name" value="RAB"/>
    <property type="match status" value="1"/>
</dbReference>
<accession>A0A069DMJ8</accession>
<feature type="coiled-coil region" evidence="6">
    <location>
        <begin position="215"/>
        <end position="336"/>
    </location>
</feature>
<dbReference type="PANTHER" id="PTHR47977">
    <property type="entry name" value="RAS-RELATED PROTEIN RAB"/>
    <property type="match status" value="1"/>
</dbReference>
<feature type="region of interest" description="Disordered" evidence="7">
    <location>
        <begin position="694"/>
        <end position="714"/>
    </location>
</feature>
<feature type="compositionally biased region" description="Basic and acidic residues" evidence="7">
    <location>
        <begin position="570"/>
        <end position="594"/>
    </location>
</feature>
<dbReference type="SUPFAM" id="SSF52540">
    <property type="entry name" value="P-loop containing nucleoside triphosphate hydrolases"/>
    <property type="match status" value="1"/>
</dbReference>
<dbReference type="SMART" id="SM00175">
    <property type="entry name" value="RAB"/>
    <property type="match status" value="1"/>
</dbReference>
<feature type="region of interest" description="Disordered" evidence="7">
    <location>
        <begin position="563"/>
        <end position="631"/>
    </location>
</feature>
<keyword evidence="2" id="KW-0963">Cytoplasm</keyword>
<dbReference type="InterPro" id="IPR005225">
    <property type="entry name" value="Small_GTP-bd"/>
</dbReference>
<feature type="region of interest" description="Disordered" evidence="7">
    <location>
        <begin position="435"/>
        <end position="469"/>
    </location>
</feature>
<dbReference type="InterPro" id="IPR027417">
    <property type="entry name" value="P-loop_NTPase"/>
</dbReference>
<evidence type="ECO:0000256" key="5">
    <source>
        <dbReference type="ARBA" id="ARBA00023134"/>
    </source>
</evidence>
<dbReference type="FunFam" id="3.40.50.300:FF:001348">
    <property type="entry name" value="Ras and EF-hand domain-containing protein"/>
    <property type="match status" value="1"/>
</dbReference>
<evidence type="ECO:0000256" key="7">
    <source>
        <dbReference type="SAM" id="MobiDB-lite"/>
    </source>
</evidence>
<dbReference type="Gene3D" id="3.40.50.300">
    <property type="entry name" value="P-loop containing nucleotide triphosphate hydrolases"/>
    <property type="match status" value="1"/>
</dbReference>
<keyword evidence="5" id="KW-0342">GTP-binding</keyword>
<dbReference type="Pfam" id="PF00071">
    <property type="entry name" value="Ras"/>
    <property type="match status" value="1"/>
</dbReference>
<dbReference type="PROSITE" id="PS51420">
    <property type="entry name" value="RHO"/>
    <property type="match status" value="1"/>
</dbReference>
<dbReference type="GO" id="GO:0005737">
    <property type="term" value="C:cytoplasm"/>
    <property type="evidence" value="ECO:0007669"/>
    <property type="project" value="UniProtKB-SubCell"/>
</dbReference>
<dbReference type="InterPro" id="IPR050227">
    <property type="entry name" value="Rab"/>
</dbReference>
<dbReference type="PRINTS" id="PR00449">
    <property type="entry name" value="RASTRNSFRMNG"/>
</dbReference>
<evidence type="ECO:0000256" key="4">
    <source>
        <dbReference type="ARBA" id="ARBA00023054"/>
    </source>
</evidence>
<evidence type="ECO:0000313" key="8">
    <source>
        <dbReference type="EMBL" id="JAC85015.1"/>
    </source>
</evidence>
<evidence type="ECO:0000256" key="1">
    <source>
        <dbReference type="ARBA" id="ARBA00004496"/>
    </source>
</evidence>
<sequence length="923" mass="104315">MYSYNGGNDFINITVSVPRSNSFHRQSPSQTQVVPDNEYNSADNSVDEGIVPSPTNPLERVETESFYDDFFGCVKKTPDGARYQGYGDPNNNTQKYHISSTGELKKLKERALKNHHNLTRSGIKGRQSPPWRLIIEEEDLITSSPVLPKPQPSKNVSKKRDQDGFWRMLKRVGWKDGILPGQEYLDDLYEVARSRDDPLLLESLENFLSATVDNLLQKQADNERLDAALKHAKDQNTEIAAQIEDEMEEQVAIMEEKIRQEEEQKLTQQKQEAHAQLQKANDELGDMEHKIIALEEKLNEQKIKEASIPDHFIDKIQRKEQENQQLQAKLLEFHTQMSLMRTEVAALKSEYDEQSSRLHNERGTVLSCVREQENLTRQLQMLHEANKRLHDTNDDLRSALDVKRSNSFMNESSISPLKRSQSFAHQQNPLFKHDLQSSFRSDPGYARHHSTLNNTDFNDTDDDSRQSFSRDDDVIDDLIDNDDVINQQSLMAELMSAEDQAFEHPPRRRTGSALSNLSGSNLSNISEREQFAQQLEMLAETNRRLGESNDDLRNALSLLTDHVRSQSVSERSEGPLSRRDGSERSDILTSRRESPPGCYSTPSTPLKSEYTERPRPNSTSSPRKVILTKSGYHSMSMLSTSEISEDELENSDNDSVDDEELIRLVDQAANEETGSITDEPITVEEKILDVETVPRGPGVGADTSSESGASVGDVSSEPDEMFKLVLAGNAAVGKSSFILRLCKNKFYSALNATLGVDFQMKRMIVDKKKIALQCWDTAGQERFRSIAKSYFRRVDGVVLLYDVTCENSFLDVREWIESIESSSDKVPIILCGNKVDLRPDAERIGMPVISRDQGQQLAKDVGALFIETSAKEGTNIHRACKDLIRMMQRNENPKPHPNGTVQLDPESDKPKKAGCCGKSLKVF</sequence>
<comment type="subcellular location">
    <subcellularLocation>
        <location evidence="1">Cytoplasm</location>
    </subcellularLocation>
</comment>
<proteinExistence type="evidence at transcript level"/>
<feature type="region of interest" description="Disordered" evidence="7">
    <location>
        <begin position="498"/>
        <end position="520"/>
    </location>
</feature>